<comment type="caution">
    <text evidence="2">The sequence shown here is derived from an EMBL/GenBank/DDBJ whole genome shotgun (WGS) entry which is preliminary data.</text>
</comment>
<evidence type="ECO:0000313" key="2">
    <source>
        <dbReference type="EMBL" id="GBP76871.1"/>
    </source>
</evidence>
<feature type="region of interest" description="Disordered" evidence="1">
    <location>
        <begin position="89"/>
        <end position="114"/>
    </location>
</feature>
<sequence length="114" mass="12928">MTRQLFSWTHKAKPSDCKRGHSQIAARRDELLPVQIRDLLWLWPTARRGTYASVVFKAAARAPAATGAALRINFSSRRLFWKIMKMTSREKNATEPTPRPAALDARAGRYGPLH</sequence>
<dbReference type="AlphaFoldDB" id="A0A4C1YKE4"/>
<name>A0A4C1YKE4_EUMVA</name>
<reference evidence="2 3" key="1">
    <citation type="journal article" date="2019" name="Commun. Biol.">
        <title>The bagworm genome reveals a unique fibroin gene that provides high tensile strength.</title>
        <authorList>
            <person name="Kono N."/>
            <person name="Nakamura H."/>
            <person name="Ohtoshi R."/>
            <person name="Tomita M."/>
            <person name="Numata K."/>
            <person name="Arakawa K."/>
        </authorList>
    </citation>
    <scope>NUCLEOTIDE SEQUENCE [LARGE SCALE GENOMIC DNA]</scope>
</reference>
<dbReference type="Proteomes" id="UP000299102">
    <property type="component" value="Unassembled WGS sequence"/>
</dbReference>
<gene>
    <name evidence="2" type="ORF">EVAR_87258_1</name>
</gene>
<keyword evidence="3" id="KW-1185">Reference proteome</keyword>
<protein>
    <submittedName>
        <fullName evidence="2">Uncharacterized protein</fullName>
    </submittedName>
</protein>
<evidence type="ECO:0000256" key="1">
    <source>
        <dbReference type="SAM" id="MobiDB-lite"/>
    </source>
</evidence>
<proteinExistence type="predicted"/>
<dbReference type="EMBL" id="BGZK01001307">
    <property type="protein sequence ID" value="GBP76871.1"/>
    <property type="molecule type" value="Genomic_DNA"/>
</dbReference>
<accession>A0A4C1YKE4</accession>
<evidence type="ECO:0000313" key="3">
    <source>
        <dbReference type="Proteomes" id="UP000299102"/>
    </source>
</evidence>
<organism evidence="2 3">
    <name type="scientific">Eumeta variegata</name>
    <name type="common">Bagworm moth</name>
    <name type="synonym">Eumeta japonica</name>
    <dbReference type="NCBI Taxonomy" id="151549"/>
    <lineage>
        <taxon>Eukaryota</taxon>
        <taxon>Metazoa</taxon>
        <taxon>Ecdysozoa</taxon>
        <taxon>Arthropoda</taxon>
        <taxon>Hexapoda</taxon>
        <taxon>Insecta</taxon>
        <taxon>Pterygota</taxon>
        <taxon>Neoptera</taxon>
        <taxon>Endopterygota</taxon>
        <taxon>Lepidoptera</taxon>
        <taxon>Glossata</taxon>
        <taxon>Ditrysia</taxon>
        <taxon>Tineoidea</taxon>
        <taxon>Psychidae</taxon>
        <taxon>Oiketicinae</taxon>
        <taxon>Eumeta</taxon>
    </lineage>
</organism>